<evidence type="ECO:0000256" key="5">
    <source>
        <dbReference type="SAM" id="MobiDB-lite"/>
    </source>
</evidence>
<dbReference type="Pfam" id="PF07690">
    <property type="entry name" value="MFS_1"/>
    <property type="match status" value="1"/>
</dbReference>
<dbReference type="Gene3D" id="1.20.1250.20">
    <property type="entry name" value="MFS general substrate transporter like domains"/>
    <property type="match status" value="2"/>
</dbReference>
<name>A0ABN1T5X8_9ACTN</name>
<evidence type="ECO:0000256" key="3">
    <source>
        <dbReference type="ARBA" id="ARBA00022989"/>
    </source>
</evidence>
<evidence type="ECO:0000256" key="1">
    <source>
        <dbReference type="ARBA" id="ARBA00004651"/>
    </source>
</evidence>
<feature type="transmembrane region" description="Helical" evidence="6">
    <location>
        <begin position="57"/>
        <end position="75"/>
    </location>
</feature>
<feature type="domain" description="Major facilitator superfamily (MFS) profile" evidence="7">
    <location>
        <begin position="21"/>
        <end position="400"/>
    </location>
</feature>
<feature type="transmembrane region" description="Helical" evidence="6">
    <location>
        <begin position="309"/>
        <end position="333"/>
    </location>
</feature>
<protein>
    <recommendedName>
        <fullName evidence="7">Major facilitator superfamily (MFS) profile domain-containing protein</fullName>
    </recommendedName>
</protein>
<dbReference type="RefSeq" id="WP_086793919.1">
    <property type="nucleotide sequence ID" value="NZ_BAAAHU010000077.1"/>
</dbReference>
<comment type="subcellular location">
    <subcellularLocation>
        <location evidence="1">Cell membrane</location>
        <topology evidence="1">Multi-pass membrane protein</topology>
    </subcellularLocation>
</comment>
<feature type="region of interest" description="Disordered" evidence="5">
    <location>
        <begin position="1"/>
        <end position="21"/>
    </location>
</feature>
<evidence type="ECO:0000313" key="8">
    <source>
        <dbReference type="EMBL" id="GAA1016245.1"/>
    </source>
</evidence>
<feature type="transmembrane region" description="Helical" evidence="6">
    <location>
        <begin position="251"/>
        <end position="272"/>
    </location>
</feature>
<feature type="transmembrane region" description="Helical" evidence="6">
    <location>
        <begin position="345"/>
        <end position="367"/>
    </location>
</feature>
<evidence type="ECO:0000259" key="7">
    <source>
        <dbReference type="PROSITE" id="PS50850"/>
    </source>
</evidence>
<dbReference type="SUPFAM" id="SSF103473">
    <property type="entry name" value="MFS general substrate transporter"/>
    <property type="match status" value="1"/>
</dbReference>
<keyword evidence="2 6" id="KW-0812">Transmembrane</keyword>
<accession>A0ABN1T5X8</accession>
<dbReference type="InterPro" id="IPR052952">
    <property type="entry name" value="MFS-Transporter"/>
</dbReference>
<dbReference type="InterPro" id="IPR036259">
    <property type="entry name" value="MFS_trans_sf"/>
</dbReference>
<evidence type="ECO:0000256" key="2">
    <source>
        <dbReference type="ARBA" id="ARBA00022692"/>
    </source>
</evidence>
<keyword evidence="3 6" id="KW-1133">Transmembrane helix</keyword>
<feature type="transmembrane region" description="Helical" evidence="6">
    <location>
        <begin position="217"/>
        <end position="239"/>
    </location>
</feature>
<feature type="transmembrane region" description="Helical" evidence="6">
    <location>
        <begin position="176"/>
        <end position="196"/>
    </location>
</feature>
<evidence type="ECO:0000256" key="4">
    <source>
        <dbReference type="ARBA" id="ARBA00023136"/>
    </source>
</evidence>
<dbReference type="PROSITE" id="PS50850">
    <property type="entry name" value="MFS"/>
    <property type="match status" value="1"/>
</dbReference>
<evidence type="ECO:0000313" key="9">
    <source>
        <dbReference type="Proteomes" id="UP001501072"/>
    </source>
</evidence>
<proteinExistence type="predicted"/>
<feature type="transmembrane region" description="Helical" evidence="6">
    <location>
        <begin position="21"/>
        <end position="45"/>
    </location>
</feature>
<sequence length="400" mass="39938">MDTQERAKAAHPGRKPPPPGLLTLTTTSMGLSMFVLFALGALGPALLADLGISRSQLGSLPAVAFGTAGLLSLFSGHLTDLMGGRRLLLVLLTAVACAFTVLALAGGYGPLLAGLVLAGAAQACANPATNHLIATHLPPPRRAAAIGVKQSGVQFGAFAAGLLMPSLAAATSWRTALALVVPVALATAAAAALLLPRDQPREHTGKTRTLPARPNRAARWLVVYSLGVGTGLAALNTYLPLYAHEELGLGARASGALIAAVGVAGIAARMLWTRVSGRLADIGVPLLVLAAAAVCFLLLLPAAGLLTPLVWIGAVGLGGSAVAANAVSMVAVVRGTAFGATGHASALVSMGFFGGFVVGPLGFGLIADGPAGYLGGWTLAGGAFLMSVLSALMVRRAVTA</sequence>
<evidence type="ECO:0000256" key="6">
    <source>
        <dbReference type="SAM" id="Phobius"/>
    </source>
</evidence>
<feature type="transmembrane region" description="Helical" evidence="6">
    <location>
        <begin position="87"/>
        <end position="105"/>
    </location>
</feature>
<organism evidence="8 9">
    <name type="scientific">Streptomyces thermogriseus</name>
    <dbReference type="NCBI Taxonomy" id="75292"/>
    <lineage>
        <taxon>Bacteria</taxon>
        <taxon>Bacillati</taxon>
        <taxon>Actinomycetota</taxon>
        <taxon>Actinomycetes</taxon>
        <taxon>Kitasatosporales</taxon>
        <taxon>Streptomycetaceae</taxon>
        <taxon>Streptomyces</taxon>
    </lineage>
</organism>
<gene>
    <name evidence="8" type="ORF">GCM10009564_51060</name>
</gene>
<dbReference type="Proteomes" id="UP001501072">
    <property type="component" value="Unassembled WGS sequence"/>
</dbReference>
<dbReference type="InterPro" id="IPR020846">
    <property type="entry name" value="MFS_dom"/>
</dbReference>
<keyword evidence="9" id="KW-1185">Reference proteome</keyword>
<reference evidence="8 9" key="1">
    <citation type="journal article" date="2019" name="Int. J. Syst. Evol. Microbiol.">
        <title>The Global Catalogue of Microorganisms (GCM) 10K type strain sequencing project: providing services to taxonomists for standard genome sequencing and annotation.</title>
        <authorList>
            <consortium name="The Broad Institute Genomics Platform"/>
            <consortium name="The Broad Institute Genome Sequencing Center for Infectious Disease"/>
            <person name="Wu L."/>
            <person name="Ma J."/>
        </authorList>
    </citation>
    <scope>NUCLEOTIDE SEQUENCE [LARGE SCALE GENOMIC DNA]</scope>
    <source>
        <strain evidence="8 9">JCM 11269</strain>
    </source>
</reference>
<dbReference type="PANTHER" id="PTHR23527">
    <property type="entry name" value="BLL3282 PROTEIN"/>
    <property type="match status" value="1"/>
</dbReference>
<dbReference type="PANTHER" id="PTHR23527:SF1">
    <property type="entry name" value="BLL3282 PROTEIN"/>
    <property type="match status" value="1"/>
</dbReference>
<comment type="caution">
    <text evidence="8">The sequence shown here is derived from an EMBL/GenBank/DDBJ whole genome shotgun (WGS) entry which is preliminary data.</text>
</comment>
<dbReference type="EMBL" id="BAAAHU010000077">
    <property type="protein sequence ID" value="GAA1016245.1"/>
    <property type="molecule type" value="Genomic_DNA"/>
</dbReference>
<feature type="transmembrane region" description="Helical" evidence="6">
    <location>
        <begin position="284"/>
        <end position="303"/>
    </location>
</feature>
<feature type="transmembrane region" description="Helical" evidence="6">
    <location>
        <begin position="373"/>
        <end position="394"/>
    </location>
</feature>
<keyword evidence="4 6" id="KW-0472">Membrane</keyword>
<dbReference type="InterPro" id="IPR011701">
    <property type="entry name" value="MFS"/>
</dbReference>